<comment type="caution">
    <text evidence="2">The sequence shown here is derived from an EMBL/GenBank/DDBJ whole genome shotgun (WGS) entry which is preliminary data.</text>
</comment>
<dbReference type="SUPFAM" id="SSF56436">
    <property type="entry name" value="C-type lectin-like"/>
    <property type="match status" value="1"/>
</dbReference>
<dbReference type="InterPro" id="IPR001304">
    <property type="entry name" value="C-type_lectin-like"/>
</dbReference>
<evidence type="ECO:0000259" key="1">
    <source>
        <dbReference type="PROSITE" id="PS50041"/>
    </source>
</evidence>
<keyword evidence="2" id="KW-0430">Lectin</keyword>
<dbReference type="InterPro" id="IPR016187">
    <property type="entry name" value="CTDL_fold"/>
</dbReference>
<dbReference type="EMBL" id="QCYY01001962">
    <property type="protein sequence ID" value="ROT73943.1"/>
    <property type="molecule type" value="Genomic_DNA"/>
</dbReference>
<reference evidence="2 3" key="1">
    <citation type="submission" date="2018-04" db="EMBL/GenBank/DDBJ databases">
        <authorList>
            <person name="Zhang X."/>
            <person name="Yuan J."/>
            <person name="Li F."/>
            <person name="Xiang J."/>
        </authorList>
    </citation>
    <scope>NUCLEOTIDE SEQUENCE [LARGE SCALE GENOMIC DNA]</scope>
    <source>
        <tissue evidence="2">Muscle</tissue>
    </source>
</reference>
<dbReference type="InterPro" id="IPR050111">
    <property type="entry name" value="C-type_lectin/snaclec_domain"/>
</dbReference>
<dbReference type="InterPro" id="IPR016186">
    <property type="entry name" value="C-type_lectin-like/link_sf"/>
</dbReference>
<evidence type="ECO:0000313" key="2">
    <source>
        <dbReference type="EMBL" id="ROT73943.1"/>
    </source>
</evidence>
<name>A0A3R7P2W5_PENVA</name>
<gene>
    <name evidence="2" type="ORF">C7M84_007586</name>
</gene>
<sequence>MYEVLSGNSWHVTRDICQKAGGDLIVPSGPEQYARIIGYFKEYLPGGAWWVGIYDNVWLTGRAGVTAEWNAGQPDGGEEHCGSMLSDSTMGDYPCSTPLRAICQIRR</sequence>
<dbReference type="GO" id="GO:0030246">
    <property type="term" value="F:carbohydrate binding"/>
    <property type="evidence" value="ECO:0007669"/>
    <property type="project" value="UniProtKB-KW"/>
</dbReference>
<evidence type="ECO:0000313" key="3">
    <source>
        <dbReference type="Proteomes" id="UP000283509"/>
    </source>
</evidence>
<dbReference type="Pfam" id="PF00059">
    <property type="entry name" value="Lectin_C"/>
    <property type="match status" value="1"/>
</dbReference>
<reference evidence="2 3" key="2">
    <citation type="submission" date="2019-01" db="EMBL/GenBank/DDBJ databases">
        <title>The decoding of complex shrimp genome reveals the adaptation for benthos swimmer, frequently molting mechanism and breeding impact on genome.</title>
        <authorList>
            <person name="Sun Y."/>
            <person name="Gao Y."/>
            <person name="Yu Y."/>
        </authorList>
    </citation>
    <scope>NUCLEOTIDE SEQUENCE [LARGE SCALE GENOMIC DNA]</scope>
    <source>
        <tissue evidence="2">Muscle</tissue>
    </source>
</reference>
<dbReference type="OrthoDB" id="2142683at2759"/>
<dbReference type="PROSITE" id="PS50041">
    <property type="entry name" value="C_TYPE_LECTIN_2"/>
    <property type="match status" value="1"/>
</dbReference>
<organism evidence="2 3">
    <name type="scientific">Penaeus vannamei</name>
    <name type="common">Whiteleg shrimp</name>
    <name type="synonym">Litopenaeus vannamei</name>
    <dbReference type="NCBI Taxonomy" id="6689"/>
    <lineage>
        <taxon>Eukaryota</taxon>
        <taxon>Metazoa</taxon>
        <taxon>Ecdysozoa</taxon>
        <taxon>Arthropoda</taxon>
        <taxon>Crustacea</taxon>
        <taxon>Multicrustacea</taxon>
        <taxon>Malacostraca</taxon>
        <taxon>Eumalacostraca</taxon>
        <taxon>Eucarida</taxon>
        <taxon>Decapoda</taxon>
        <taxon>Dendrobranchiata</taxon>
        <taxon>Penaeoidea</taxon>
        <taxon>Penaeidae</taxon>
        <taxon>Penaeus</taxon>
    </lineage>
</organism>
<dbReference type="CDD" id="cd00037">
    <property type="entry name" value="CLECT"/>
    <property type="match status" value="1"/>
</dbReference>
<dbReference type="Proteomes" id="UP000283509">
    <property type="component" value="Unassembled WGS sequence"/>
</dbReference>
<feature type="domain" description="C-type lectin" evidence="1">
    <location>
        <begin position="1"/>
        <end position="104"/>
    </location>
</feature>
<dbReference type="AlphaFoldDB" id="A0A3R7P2W5"/>
<protein>
    <submittedName>
        <fullName evidence="2">Putative C-type lectin domain family 10 member A-like isoform X1</fullName>
    </submittedName>
</protein>
<dbReference type="Gene3D" id="3.10.100.10">
    <property type="entry name" value="Mannose-Binding Protein A, subunit A"/>
    <property type="match status" value="1"/>
</dbReference>
<proteinExistence type="predicted"/>
<keyword evidence="3" id="KW-1185">Reference proteome</keyword>
<accession>A0A3R7P2W5</accession>
<dbReference type="PANTHER" id="PTHR22803">
    <property type="entry name" value="MANNOSE, PHOSPHOLIPASE, LECTIN RECEPTOR RELATED"/>
    <property type="match status" value="1"/>
</dbReference>